<feature type="compositionally biased region" description="Polar residues" evidence="9">
    <location>
        <begin position="98"/>
        <end position="107"/>
    </location>
</feature>
<dbReference type="GO" id="GO:0005789">
    <property type="term" value="C:endoplasmic reticulum membrane"/>
    <property type="evidence" value="ECO:0007669"/>
    <property type="project" value="TreeGrafter"/>
</dbReference>
<dbReference type="OMA" id="WSMNAGA"/>
<dbReference type="KEGG" id="mgl:MGL_0163"/>
<dbReference type="STRING" id="425265.A8PRZ8"/>
<dbReference type="InterPro" id="IPR005629">
    <property type="entry name" value="Skn1/Kre6/Sbg1"/>
</dbReference>
<keyword evidence="4" id="KW-0735">Signal-anchor</keyword>
<dbReference type="InterPro" id="IPR013320">
    <property type="entry name" value="ConA-like_dom_sf"/>
</dbReference>
<dbReference type="InParanoid" id="A8PRZ8"/>
<dbReference type="Gene3D" id="2.60.120.200">
    <property type="match status" value="2"/>
</dbReference>
<feature type="region of interest" description="Disordered" evidence="9">
    <location>
        <begin position="1"/>
        <end position="30"/>
    </location>
</feature>
<dbReference type="AlphaFoldDB" id="A8PRZ8"/>
<dbReference type="FunCoup" id="A8PRZ8">
    <property type="interactions" value="40"/>
</dbReference>
<sequence>MSTGDPSREAIVHIDSNGDGQPESYALPPAIHLNPEGAIERQNLLPSTTNYGSAYTNELQTTSFSSPANYGSENGRGSPTYSIPPPVKYGPENEEVSRTNSFSQPANIGSKGVDETVRYSSPAFGHAELEDIKESENYSLPPHANHGFENGRGSDVLSLPPPAPFSDRSAQAGSMGYEGVSSQIPGRSSPQTPVSLRRPQSTAEQSTGSEPQANTVPYGWMSGIDEHNNDDDLHDPAKPMRGSFEPTRAVVNVGTLILLVLCLLMLFAGYPILHYYTEDKNDDDRLKSFKQIFDGENVYPSNAPFLRMNDSKLQNNFDPSKVMFIDPDTPKEAYTMKSTFTGMDGKEFKLVFSDEFNTDGRSFYPGEDPFWEAVDLHYWATNNYEWYDPAAIYTSNGSLRIRLEQHPEHNLNFRAGMLQSWNKFCFRNGILIGRIQLPGYPKVAGLWPAFWIMGNLGRAGYGATLQGTWPYSYDQCDVGTVMNQTLWNATYPDGFPEGTTDLGGATVFNQKHNTRALSFLPGQKLSRCTCPGEDHPGPFKDGQFTGRAAPEIDVFEAQVGYFDHTDIKGMTVSQSCQMAPYNWQYDITKYNESDAVHLFAKYSLLNSYNGEITQQSLSGVSPASQEAIQYSANTKDTENDTAFAEYALEYRGGPYGYVSWLSNGAKAWEIYKDALVADKKSQVGNRQFPREPMYVLLNLGISRNFGDFEWDDVIPGFPFEMAVDWVRIYQDPDDPESDIGCSPDDMPTAEYINRHMEAYTNPNLTVWGGSRDEGGYGAYWPKNRLYNDGNGCKTDRSKEPGDPNPSYRRRAPYVPSSSVIAGPGAQTTYPPKRS</sequence>
<evidence type="ECO:0000256" key="10">
    <source>
        <dbReference type="SAM" id="Phobius"/>
    </source>
</evidence>
<keyword evidence="7" id="KW-0325">Glycoprotein</keyword>
<gene>
    <name evidence="12" type="ORF">MGL_0163</name>
</gene>
<feature type="compositionally biased region" description="Basic and acidic residues" evidence="9">
    <location>
        <begin position="1"/>
        <end position="12"/>
    </location>
</feature>
<dbReference type="InterPro" id="IPR000757">
    <property type="entry name" value="Beta-glucanase-like"/>
</dbReference>
<protein>
    <recommendedName>
        <fullName evidence="11">GH16 domain-containing protein</fullName>
    </recommendedName>
</protein>
<dbReference type="EMBL" id="AAYY01000001">
    <property type="protein sequence ID" value="EDP45174.1"/>
    <property type="molecule type" value="Genomic_DNA"/>
</dbReference>
<dbReference type="VEuPathDB" id="FungiDB:MGL_0163"/>
<keyword evidence="6 10" id="KW-0472">Membrane</keyword>
<evidence type="ECO:0000313" key="13">
    <source>
        <dbReference type="Proteomes" id="UP000008837"/>
    </source>
</evidence>
<dbReference type="GO" id="GO:0006078">
    <property type="term" value="P:(1-&gt;6)-beta-D-glucan biosynthetic process"/>
    <property type="evidence" value="ECO:0007669"/>
    <property type="project" value="TreeGrafter"/>
</dbReference>
<dbReference type="RefSeq" id="XP_001732388.1">
    <property type="nucleotide sequence ID" value="XM_001732336.1"/>
</dbReference>
<feature type="region of interest" description="Disordered" evidence="9">
    <location>
        <begin position="789"/>
        <end position="834"/>
    </location>
</feature>
<dbReference type="PROSITE" id="PS51762">
    <property type="entry name" value="GH16_2"/>
    <property type="match status" value="1"/>
</dbReference>
<dbReference type="GeneID" id="5856694"/>
<feature type="region of interest" description="Disordered" evidence="9">
    <location>
        <begin position="137"/>
        <end position="217"/>
    </location>
</feature>
<evidence type="ECO:0000256" key="1">
    <source>
        <dbReference type="ARBA" id="ARBA00004606"/>
    </source>
</evidence>
<evidence type="ECO:0000256" key="8">
    <source>
        <dbReference type="ARBA" id="ARBA00023316"/>
    </source>
</evidence>
<comment type="similarity">
    <text evidence="2">Belongs to the SKN1/KRE6 family.</text>
</comment>
<reference evidence="12 13" key="1">
    <citation type="journal article" date="2007" name="Proc. Natl. Acad. Sci. U.S.A.">
        <title>Dandruff-associated Malassezia genomes reveal convergent and divergent virulence traits shared with plant and human fungal pathogens.</title>
        <authorList>
            <person name="Xu J."/>
            <person name="Saunders C.W."/>
            <person name="Hu P."/>
            <person name="Grant R.A."/>
            <person name="Boekhout T."/>
            <person name="Kuramae E.E."/>
            <person name="Kronstad J.W."/>
            <person name="Deangelis Y.M."/>
            <person name="Reeder N.L."/>
            <person name="Johnstone K.R."/>
            <person name="Leland M."/>
            <person name="Fieno A.M."/>
            <person name="Begley W.M."/>
            <person name="Sun Y."/>
            <person name="Lacey M.P."/>
            <person name="Chaudhary T."/>
            <person name="Keough T."/>
            <person name="Chu L."/>
            <person name="Sears R."/>
            <person name="Yuan B."/>
            <person name="Dawson T.L.Jr."/>
        </authorList>
    </citation>
    <scope>NUCLEOTIDE SEQUENCE [LARGE SCALE GENOMIC DNA]</scope>
    <source>
        <strain evidence="13">ATCC MYA-4612 / CBS 7966</strain>
    </source>
</reference>
<feature type="domain" description="GH16" evidence="11">
    <location>
        <begin position="311"/>
        <end position="734"/>
    </location>
</feature>
<comment type="subcellular location">
    <subcellularLocation>
        <location evidence="1">Membrane</location>
        <topology evidence="1">Single-pass type II membrane protein</topology>
    </subcellularLocation>
</comment>
<keyword evidence="8" id="KW-0961">Cell wall biogenesis/degradation</keyword>
<dbReference type="PANTHER" id="PTHR31361">
    <property type="entry name" value="BETA-GLUCAN SYNTHESIS-ASSOCIATED PROTEIN KRE6-RELATED"/>
    <property type="match status" value="1"/>
</dbReference>
<comment type="caution">
    <text evidence="12">The sequence shown here is derived from an EMBL/GenBank/DDBJ whole genome shotgun (WGS) entry which is preliminary data.</text>
</comment>
<feature type="compositionally biased region" description="Polar residues" evidence="9">
    <location>
        <begin position="49"/>
        <end position="81"/>
    </location>
</feature>
<dbReference type="PANTHER" id="PTHR31361:SF1">
    <property type="entry name" value="BETA-GLUCAN SYNTHESIS-ASSOCIATED PROTEIN KRE6-RELATED"/>
    <property type="match status" value="1"/>
</dbReference>
<dbReference type="SUPFAM" id="SSF49899">
    <property type="entry name" value="Concanavalin A-like lectins/glucanases"/>
    <property type="match status" value="1"/>
</dbReference>
<organism evidence="12 13">
    <name type="scientific">Malassezia globosa (strain ATCC MYA-4612 / CBS 7966)</name>
    <name type="common">Dandruff-associated fungus</name>
    <dbReference type="NCBI Taxonomy" id="425265"/>
    <lineage>
        <taxon>Eukaryota</taxon>
        <taxon>Fungi</taxon>
        <taxon>Dikarya</taxon>
        <taxon>Basidiomycota</taxon>
        <taxon>Ustilaginomycotina</taxon>
        <taxon>Malasseziomycetes</taxon>
        <taxon>Malasseziales</taxon>
        <taxon>Malasseziaceae</taxon>
        <taxon>Malassezia</taxon>
    </lineage>
</organism>
<feature type="compositionally biased region" description="Polar residues" evidence="9">
    <location>
        <begin position="815"/>
        <end position="834"/>
    </location>
</feature>
<dbReference type="GO" id="GO:0015926">
    <property type="term" value="F:glucosidase activity"/>
    <property type="evidence" value="ECO:0007669"/>
    <property type="project" value="TreeGrafter"/>
</dbReference>
<name>A8PRZ8_MALGO</name>
<feature type="region of interest" description="Disordered" evidence="9">
    <location>
        <begin position="49"/>
        <end position="114"/>
    </location>
</feature>
<evidence type="ECO:0000256" key="7">
    <source>
        <dbReference type="ARBA" id="ARBA00023180"/>
    </source>
</evidence>
<evidence type="ECO:0000256" key="4">
    <source>
        <dbReference type="ARBA" id="ARBA00022968"/>
    </source>
</evidence>
<dbReference type="Proteomes" id="UP000008837">
    <property type="component" value="Unassembled WGS sequence"/>
</dbReference>
<feature type="compositionally biased region" description="Polar residues" evidence="9">
    <location>
        <begin position="180"/>
        <end position="215"/>
    </location>
</feature>
<evidence type="ECO:0000256" key="3">
    <source>
        <dbReference type="ARBA" id="ARBA00022692"/>
    </source>
</evidence>
<evidence type="ECO:0000259" key="11">
    <source>
        <dbReference type="PROSITE" id="PS51762"/>
    </source>
</evidence>
<evidence type="ECO:0000313" key="12">
    <source>
        <dbReference type="EMBL" id="EDP45174.1"/>
    </source>
</evidence>
<dbReference type="GO" id="GO:0005886">
    <property type="term" value="C:plasma membrane"/>
    <property type="evidence" value="ECO:0007669"/>
    <property type="project" value="TreeGrafter"/>
</dbReference>
<dbReference type="FunFam" id="2.60.120.200:FF:000135">
    <property type="entry name" value="Related to KRE6-glucan synthase subunit"/>
    <property type="match status" value="1"/>
</dbReference>
<accession>A8PRZ8</accession>
<keyword evidence="3 10" id="KW-0812">Transmembrane</keyword>
<feature type="transmembrane region" description="Helical" evidence="10">
    <location>
        <begin position="249"/>
        <end position="273"/>
    </location>
</feature>
<evidence type="ECO:0000256" key="2">
    <source>
        <dbReference type="ARBA" id="ARBA00010962"/>
    </source>
</evidence>
<proteinExistence type="inferred from homology"/>
<evidence type="ECO:0000256" key="9">
    <source>
        <dbReference type="SAM" id="MobiDB-lite"/>
    </source>
</evidence>
<evidence type="ECO:0000256" key="5">
    <source>
        <dbReference type="ARBA" id="ARBA00022989"/>
    </source>
</evidence>
<keyword evidence="13" id="KW-1185">Reference proteome</keyword>
<evidence type="ECO:0000256" key="6">
    <source>
        <dbReference type="ARBA" id="ARBA00023136"/>
    </source>
</evidence>
<dbReference type="OrthoDB" id="412647at2759"/>
<dbReference type="Pfam" id="PF03935">
    <property type="entry name" value="SKN1_KRE6_Sbg1"/>
    <property type="match status" value="1"/>
</dbReference>
<dbReference type="GO" id="GO:0031505">
    <property type="term" value="P:fungal-type cell wall organization"/>
    <property type="evidence" value="ECO:0007669"/>
    <property type="project" value="TreeGrafter"/>
</dbReference>
<keyword evidence="5 10" id="KW-1133">Transmembrane helix</keyword>